<keyword evidence="1" id="KW-0805">Transcription regulation</keyword>
<dbReference type="InterPro" id="IPR011991">
    <property type="entry name" value="ArsR-like_HTH"/>
</dbReference>
<dbReference type="InterPro" id="IPR036390">
    <property type="entry name" value="WH_DNA-bd_sf"/>
</dbReference>
<dbReference type="SMART" id="SM00418">
    <property type="entry name" value="HTH_ARSR"/>
    <property type="match status" value="1"/>
</dbReference>
<evidence type="ECO:0000256" key="2">
    <source>
        <dbReference type="ARBA" id="ARBA00023125"/>
    </source>
</evidence>
<dbReference type="PROSITE" id="PS50987">
    <property type="entry name" value="HTH_ARSR_2"/>
    <property type="match status" value="1"/>
</dbReference>
<dbReference type="Proteomes" id="UP000215043">
    <property type="component" value="Chromosome"/>
</dbReference>
<dbReference type="GO" id="GO:0003677">
    <property type="term" value="F:DNA binding"/>
    <property type="evidence" value="ECO:0007669"/>
    <property type="project" value="UniProtKB-KW"/>
</dbReference>
<evidence type="ECO:0000313" key="8">
    <source>
        <dbReference type="Proteomes" id="UP000215043"/>
    </source>
</evidence>
<dbReference type="RefSeq" id="WP_043572994.1">
    <property type="nucleotide sequence ID" value="NZ_CP022752.1"/>
</dbReference>
<dbReference type="OrthoDB" id="9810923at2"/>
<evidence type="ECO:0000313" key="5">
    <source>
        <dbReference type="EMBL" id="ASU78636.1"/>
    </source>
</evidence>
<dbReference type="Pfam" id="PF01022">
    <property type="entry name" value="HTH_5"/>
    <property type="match status" value="1"/>
</dbReference>
<gene>
    <name evidence="5" type="ORF">CDG81_10530</name>
    <name evidence="6" type="ORF">IL38_10550</name>
</gene>
<dbReference type="HOGENOM" id="CLU_097806_7_2_11"/>
<dbReference type="KEGG" id="aey:CDG81_10530"/>
<dbReference type="PANTHER" id="PTHR43132:SF8">
    <property type="entry name" value="HTH-TYPE TRANSCRIPTIONAL REGULATOR KMTR"/>
    <property type="match status" value="1"/>
</dbReference>
<accession>A0A099D640</accession>
<evidence type="ECO:0000259" key="4">
    <source>
        <dbReference type="PROSITE" id="PS50987"/>
    </source>
</evidence>
<dbReference type="PANTHER" id="PTHR43132">
    <property type="entry name" value="ARSENICAL RESISTANCE OPERON REPRESSOR ARSR-RELATED"/>
    <property type="match status" value="1"/>
</dbReference>
<evidence type="ECO:0000313" key="6">
    <source>
        <dbReference type="EMBL" id="KGI81396.1"/>
    </source>
</evidence>
<proteinExistence type="predicted"/>
<keyword evidence="7" id="KW-1185">Reference proteome</keyword>
<dbReference type="NCBIfam" id="NF033788">
    <property type="entry name" value="HTH_metalloreg"/>
    <property type="match status" value="1"/>
</dbReference>
<dbReference type="InterPro" id="IPR036388">
    <property type="entry name" value="WH-like_DNA-bd_sf"/>
</dbReference>
<dbReference type="EMBL" id="CP022752">
    <property type="protein sequence ID" value="ASU78636.1"/>
    <property type="molecule type" value="Genomic_DNA"/>
</dbReference>
<evidence type="ECO:0000256" key="1">
    <source>
        <dbReference type="ARBA" id="ARBA00023015"/>
    </source>
</evidence>
<dbReference type="EMBL" id="JPMV01000018">
    <property type="protein sequence ID" value="KGI81396.1"/>
    <property type="molecule type" value="Genomic_DNA"/>
</dbReference>
<dbReference type="Gene3D" id="1.10.10.10">
    <property type="entry name" value="Winged helix-like DNA-binding domain superfamily/Winged helix DNA-binding domain"/>
    <property type="match status" value="1"/>
</dbReference>
<dbReference type="InterPro" id="IPR051011">
    <property type="entry name" value="Metal_resp_trans_reg"/>
</dbReference>
<dbReference type="SUPFAM" id="SSF46785">
    <property type="entry name" value="Winged helix' DNA-binding domain"/>
    <property type="match status" value="1"/>
</dbReference>
<evidence type="ECO:0000313" key="7">
    <source>
        <dbReference type="Proteomes" id="UP000029737"/>
    </source>
</evidence>
<feature type="domain" description="HTH arsR-type" evidence="4">
    <location>
        <begin position="18"/>
        <end position="112"/>
    </location>
</feature>
<sequence length="119" mass="13141">MYARDNDAAARDTQQQLPAEELVETAATALRMLADPTRLRLVWLLHERARDVGELASATGVARPAVSQHLGKLRLAGLVRTHREGRRAVYTVRGGHVRRLVEEVLSAAEHHLTGAPDHD</sequence>
<evidence type="ECO:0000256" key="3">
    <source>
        <dbReference type="ARBA" id="ARBA00023163"/>
    </source>
</evidence>
<organism evidence="5 8">
    <name type="scientific">Actinopolyspora erythraea</name>
    <dbReference type="NCBI Taxonomy" id="414996"/>
    <lineage>
        <taxon>Bacteria</taxon>
        <taxon>Bacillati</taxon>
        <taxon>Actinomycetota</taxon>
        <taxon>Actinomycetes</taxon>
        <taxon>Actinopolysporales</taxon>
        <taxon>Actinopolysporaceae</taxon>
        <taxon>Actinopolyspora</taxon>
    </lineage>
</organism>
<dbReference type="CDD" id="cd00090">
    <property type="entry name" value="HTH_ARSR"/>
    <property type="match status" value="1"/>
</dbReference>
<dbReference type="AlphaFoldDB" id="A0A099D640"/>
<dbReference type="eggNOG" id="COG0640">
    <property type="taxonomic scope" value="Bacteria"/>
</dbReference>
<protein>
    <submittedName>
        <fullName evidence="5">ArsR family transcriptional regulator</fullName>
    </submittedName>
</protein>
<dbReference type="Proteomes" id="UP000029737">
    <property type="component" value="Unassembled WGS sequence"/>
</dbReference>
<dbReference type="GO" id="GO:0003700">
    <property type="term" value="F:DNA-binding transcription factor activity"/>
    <property type="evidence" value="ECO:0007669"/>
    <property type="project" value="InterPro"/>
</dbReference>
<name>A0A099D640_9ACTN</name>
<reference evidence="5 8" key="2">
    <citation type="submission" date="2017-08" db="EMBL/GenBank/DDBJ databases">
        <title>The complete genome sequence of moderately halophilic actinomycete Actinopolyspora erythraea YIM 90600, the producer of novel erythromycin, novel actinopolysporins A-C and tubercidin.</title>
        <authorList>
            <person name="Yin M."/>
            <person name="Tang S."/>
        </authorList>
    </citation>
    <scope>NUCLEOTIDE SEQUENCE [LARGE SCALE GENOMIC DNA]</scope>
    <source>
        <strain evidence="5 8">YIM 90600</strain>
    </source>
</reference>
<keyword evidence="2" id="KW-0238">DNA-binding</keyword>
<dbReference type="PRINTS" id="PR00778">
    <property type="entry name" value="HTHARSR"/>
</dbReference>
<dbReference type="InterPro" id="IPR001845">
    <property type="entry name" value="HTH_ArsR_DNA-bd_dom"/>
</dbReference>
<reference evidence="6 7" key="1">
    <citation type="journal article" date="2014" name="PLoS ONE">
        <title>Identification and Characterization of a New Erythromycin Biosynthetic Gene Cluster in Actinopolyspora erythraea YIM90600, a Novel Erythronolide-Producing Halophilic Actinomycete Isolated from Salt Field.</title>
        <authorList>
            <person name="Chen D."/>
            <person name="Feng J."/>
            <person name="Huang L."/>
            <person name="Zhang Q."/>
            <person name="Wu J."/>
            <person name="Zhu X."/>
            <person name="Duan Y."/>
            <person name="Xu Z."/>
        </authorList>
    </citation>
    <scope>NUCLEOTIDE SEQUENCE [LARGE SCALE GENOMIC DNA]</scope>
    <source>
        <strain evidence="6 7">YIM90600</strain>
    </source>
</reference>
<keyword evidence="3" id="KW-0804">Transcription</keyword>